<dbReference type="Gene3D" id="1.10.10.60">
    <property type="entry name" value="Homeodomain-like"/>
    <property type="match status" value="1"/>
</dbReference>
<dbReference type="RefSeq" id="WP_205518990.1">
    <property type="nucleotide sequence ID" value="NZ_CP070506.1"/>
</dbReference>
<evidence type="ECO:0000256" key="1">
    <source>
        <dbReference type="ARBA" id="ARBA00009964"/>
    </source>
</evidence>
<protein>
    <submittedName>
        <fullName evidence="4">IS3 family transposase</fullName>
    </submittedName>
</protein>
<dbReference type="InterPro" id="IPR048020">
    <property type="entry name" value="Transpos_IS3"/>
</dbReference>
<evidence type="ECO:0000256" key="2">
    <source>
        <dbReference type="SAM" id="Coils"/>
    </source>
</evidence>
<organism evidence="4 5">
    <name type="scientific">Pseudomonas hygromyciniae</name>
    <dbReference type="NCBI Taxonomy" id="2812000"/>
    <lineage>
        <taxon>Bacteria</taxon>
        <taxon>Pseudomonadati</taxon>
        <taxon>Pseudomonadota</taxon>
        <taxon>Gammaproteobacteria</taxon>
        <taxon>Pseudomonadales</taxon>
        <taxon>Pseudomonadaceae</taxon>
        <taxon>Pseudomonas</taxon>
    </lineage>
</organism>
<comment type="similarity">
    <text evidence="1">Belongs to the transposase 8 family.</text>
</comment>
<dbReference type="Gene3D" id="3.30.420.10">
    <property type="entry name" value="Ribonuclease H-like superfamily/Ribonuclease H"/>
    <property type="match status" value="1"/>
</dbReference>
<dbReference type="InterPro" id="IPR002514">
    <property type="entry name" value="Transposase_8"/>
</dbReference>
<dbReference type="EMBL" id="CP070506">
    <property type="protein sequence ID" value="QSB41420.1"/>
    <property type="molecule type" value="Genomic_DNA"/>
</dbReference>
<dbReference type="Pfam" id="PF13276">
    <property type="entry name" value="HTH_21"/>
    <property type="match status" value="1"/>
</dbReference>
<dbReference type="SUPFAM" id="SSF46689">
    <property type="entry name" value="Homeodomain-like"/>
    <property type="match status" value="1"/>
</dbReference>
<dbReference type="Pfam" id="PF00665">
    <property type="entry name" value="rve"/>
    <property type="match status" value="1"/>
</dbReference>
<dbReference type="InterPro" id="IPR025948">
    <property type="entry name" value="HTH-like_dom"/>
</dbReference>
<dbReference type="PANTHER" id="PTHR46889:SF4">
    <property type="entry name" value="TRANSPOSASE INSO FOR INSERTION SEQUENCE ELEMENT IS911B-RELATED"/>
    <property type="match status" value="1"/>
</dbReference>
<dbReference type="InterPro" id="IPR001584">
    <property type="entry name" value="Integrase_cat-core"/>
</dbReference>
<dbReference type="InterPro" id="IPR009057">
    <property type="entry name" value="Homeodomain-like_sf"/>
</dbReference>
<dbReference type="InterPro" id="IPR036397">
    <property type="entry name" value="RNaseH_sf"/>
</dbReference>
<dbReference type="PROSITE" id="PS50994">
    <property type="entry name" value="INTEGRASE"/>
    <property type="match status" value="1"/>
</dbReference>
<keyword evidence="5" id="KW-1185">Reference proteome</keyword>
<keyword evidence="2" id="KW-0175">Coiled coil</keyword>
<dbReference type="InterPro" id="IPR050900">
    <property type="entry name" value="Transposase_IS3/IS150/IS904"/>
</dbReference>
<reference evidence="4 5" key="1">
    <citation type="submission" date="2021-02" db="EMBL/GenBank/DDBJ databases">
        <title>Genomic and phenotypic characterization of Pseudomonas hygromyciniae, a novel bacterial species discovered from a commercially purchased antibiotic vial.</title>
        <authorList>
            <person name="Turner T.L."/>
            <person name="Mitra S.D."/>
            <person name="Kochan T.J."/>
            <person name="Pincus N.B."/>
            <person name="Lebrun-Corbin M."/>
            <person name="Cheung B."/>
            <person name="Gatesy S.W."/>
            <person name="Afzal T."/>
            <person name="Ozer E.A."/>
            <person name="Hauser A.R."/>
        </authorList>
    </citation>
    <scope>NUCLEOTIDE SEQUENCE [LARGE SCALE GENOMIC DNA]</scope>
    <source>
        <strain evidence="4 5">SDM007</strain>
    </source>
</reference>
<evidence type="ECO:0000259" key="3">
    <source>
        <dbReference type="PROSITE" id="PS50994"/>
    </source>
</evidence>
<dbReference type="NCBIfam" id="NF033516">
    <property type="entry name" value="transpos_IS3"/>
    <property type="match status" value="1"/>
</dbReference>
<gene>
    <name evidence="4" type="ORF">JTY93_08685</name>
</gene>
<dbReference type="Pfam" id="PF01527">
    <property type="entry name" value="HTH_Tnp_1"/>
    <property type="match status" value="1"/>
</dbReference>
<dbReference type="PANTHER" id="PTHR46889">
    <property type="entry name" value="TRANSPOSASE INSF FOR INSERTION SEQUENCE IS3B-RELATED"/>
    <property type="match status" value="1"/>
</dbReference>
<feature type="coiled-coil region" evidence="2">
    <location>
        <begin position="63"/>
        <end position="90"/>
    </location>
</feature>
<dbReference type="Proteomes" id="UP000663249">
    <property type="component" value="Chromosome"/>
</dbReference>
<dbReference type="Pfam" id="PF13333">
    <property type="entry name" value="rve_2"/>
    <property type="match status" value="1"/>
</dbReference>
<accession>A0ABX7K1C9</accession>
<sequence>MQERKTYTREFKQRAASMVLDDNCSVPDVCASMDVGPTALRRWVDQVRKERQKGQPVAGTKAISDEQRELQQLRAKVKRLETEAEILKKATALLMSDPDRFFLIEELRESSSYPTRLLCSALGVSRSAFYDWLKRRSAPNAKRDALRAKVVQLHVESRGSAGARMISQHLKAQQIKVGRHLAGRLMAEANLASRQRRRHQYRSRGVEAFVAKNLLERNFEPTAINQVWCGDVTSLMVGKRWYHLAAVIDLFARRIVGWAFSLVNDANLVSRALRMAVEVRGKHAGLMFHSDQGCQYTSQLFQSALLEHGIAQSMSRRGQCWDNAPTERFFGTLKSEWVPTKGYTTVEEARQDMTSFFMRYNRIRLHSYNNYLSPIAMEQQSA</sequence>
<evidence type="ECO:0000313" key="4">
    <source>
        <dbReference type="EMBL" id="QSB41420.1"/>
    </source>
</evidence>
<dbReference type="InterPro" id="IPR012337">
    <property type="entry name" value="RNaseH-like_sf"/>
</dbReference>
<name>A0ABX7K1C9_9PSED</name>
<proteinExistence type="inferred from homology"/>
<dbReference type="SUPFAM" id="SSF53098">
    <property type="entry name" value="Ribonuclease H-like"/>
    <property type="match status" value="1"/>
</dbReference>
<evidence type="ECO:0000313" key="5">
    <source>
        <dbReference type="Proteomes" id="UP000663249"/>
    </source>
</evidence>
<feature type="domain" description="Integrase catalytic" evidence="3">
    <location>
        <begin position="217"/>
        <end position="382"/>
    </location>
</feature>